<dbReference type="Proteomes" id="UP000007564">
    <property type="component" value="Chromosome"/>
</dbReference>
<organism evidence="3 4">
    <name type="scientific">Bordetella bronchiseptica 253</name>
    <dbReference type="NCBI Taxonomy" id="568707"/>
    <lineage>
        <taxon>Bacteria</taxon>
        <taxon>Pseudomonadati</taxon>
        <taxon>Pseudomonadota</taxon>
        <taxon>Betaproteobacteria</taxon>
        <taxon>Burkholderiales</taxon>
        <taxon>Alcaligenaceae</taxon>
        <taxon>Bordetella</taxon>
    </lineage>
</organism>
<dbReference type="GeneID" id="56480785"/>
<dbReference type="PANTHER" id="PTHR34075">
    <property type="entry name" value="BLR3430 PROTEIN"/>
    <property type="match status" value="1"/>
</dbReference>
<dbReference type="InterPro" id="IPR022002">
    <property type="entry name" value="ChsH2_Znr"/>
</dbReference>
<dbReference type="EMBL" id="HE965806">
    <property type="protein sequence ID" value="CCJ54793.1"/>
    <property type="molecule type" value="Genomic_DNA"/>
</dbReference>
<dbReference type="RefSeq" id="WP_003807885.1">
    <property type="nucleotide sequence ID" value="NC_019382.1"/>
</dbReference>
<dbReference type="KEGG" id="bbh:BN112_2876"/>
<sequence>MTSTELSHDPYVAAFPELAPFWQAAAGGALLLPYCQDCGQTHWHPRAFCPECGSERLRWQPATGAATLHTFSVIHRGQAPAYVLAYAQLDEGPLVMTNIVGAEAAALCIGMRLRVAFRQTPEGRHAPVFEPA</sequence>
<dbReference type="AlphaFoldDB" id="A0A0C6P8W8"/>
<feature type="domain" description="ChsH2 rubredoxin-like zinc ribbon" evidence="2">
    <location>
        <begin position="22"/>
        <end position="57"/>
    </location>
</feature>
<dbReference type="InterPro" id="IPR012340">
    <property type="entry name" value="NA-bd_OB-fold"/>
</dbReference>
<feature type="domain" description="ChsH2 C-terminal OB-fold" evidence="1">
    <location>
        <begin position="59"/>
        <end position="118"/>
    </location>
</feature>
<dbReference type="HOGENOM" id="CLU_119412_1_0_4"/>
<name>A0A0C6P8W8_BORBO</name>
<gene>
    <name evidence="3" type="ORF">BN112_2876</name>
</gene>
<evidence type="ECO:0008006" key="5">
    <source>
        <dbReference type="Google" id="ProtNLM"/>
    </source>
</evidence>
<dbReference type="PANTHER" id="PTHR34075:SF5">
    <property type="entry name" value="BLR3430 PROTEIN"/>
    <property type="match status" value="1"/>
</dbReference>
<accession>A0A0C6P8W8</accession>
<evidence type="ECO:0000313" key="4">
    <source>
        <dbReference type="Proteomes" id="UP000007564"/>
    </source>
</evidence>
<evidence type="ECO:0000313" key="3">
    <source>
        <dbReference type="EMBL" id="CCJ54793.1"/>
    </source>
</evidence>
<dbReference type="SUPFAM" id="SSF50249">
    <property type="entry name" value="Nucleic acid-binding proteins"/>
    <property type="match status" value="1"/>
</dbReference>
<evidence type="ECO:0000259" key="2">
    <source>
        <dbReference type="Pfam" id="PF12172"/>
    </source>
</evidence>
<dbReference type="InterPro" id="IPR052513">
    <property type="entry name" value="Thioester_dehydratase-like"/>
</dbReference>
<dbReference type="InterPro" id="IPR002878">
    <property type="entry name" value="ChsH2_C"/>
</dbReference>
<protein>
    <recommendedName>
        <fullName evidence="5">DUF35 domain-containing protein</fullName>
    </recommendedName>
</protein>
<proteinExistence type="predicted"/>
<evidence type="ECO:0000259" key="1">
    <source>
        <dbReference type="Pfam" id="PF01796"/>
    </source>
</evidence>
<dbReference type="OrthoDB" id="5514845at2"/>
<reference evidence="3 4" key="1">
    <citation type="journal article" date="2012" name="BMC Genomics">
        <title>Comparative genomics of the classical Bordetella subspecies: the evolution and exchange of virulence-associated diversity amongst closely related pathogens.</title>
        <authorList>
            <person name="Park J."/>
            <person name="Zhang Y."/>
            <person name="Buboltz A.M."/>
            <person name="Zhang X."/>
            <person name="Schuster S.C."/>
            <person name="Ahuja U."/>
            <person name="Liu M."/>
            <person name="Miller J.F."/>
            <person name="Sebaihia M."/>
            <person name="Bentley S.D."/>
            <person name="Parkhill J."/>
            <person name="Harvill E.T."/>
        </authorList>
    </citation>
    <scope>NUCLEOTIDE SEQUENCE [LARGE SCALE GENOMIC DNA]</scope>
    <source>
        <strain evidence="3 4">253</strain>
    </source>
</reference>
<dbReference type="Gene3D" id="6.10.30.10">
    <property type="match status" value="1"/>
</dbReference>
<dbReference type="Pfam" id="PF01796">
    <property type="entry name" value="OB_ChsH2_C"/>
    <property type="match status" value="1"/>
</dbReference>
<dbReference type="Pfam" id="PF12172">
    <property type="entry name" value="zf-ChsH2"/>
    <property type="match status" value="1"/>
</dbReference>